<accession>A0A1V3J6X3</accession>
<reference evidence="2 3" key="1">
    <citation type="submission" date="2016-10" db="EMBL/GenBank/DDBJ databases">
        <title>Rodentibacter gen. nov. and new species.</title>
        <authorList>
            <person name="Christensen H."/>
        </authorList>
    </citation>
    <scope>NUCLEOTIDE SEQUENCE [LARGE SCALE GENOMIC DNA]</scope>
    <source>
        <strain evidence="3">ppn416</strain>
    </source>
</reference>
<dbReference type="STRING" id="1908264.BKK54_04785"/>
<dbReference type="Pfam" id="PF08346">
    <property type="entry name" value="AntA"/>
    <property type="match status" value="1"/>
</dbReference>
<sequence length="258" mass="30525">MNTKTEITALLPIEETTYKGITTYHVDARTLHGFLENKTRFNDWFKRLVDEYGFIENEDFCVINLSSKKSKSPNLFYSNLSKKNERGRKPIEYKISLDMAKEISMVDKTHQGKRARRYFIACEKRLSEIAPDIHQQELARWKQSRELAKSPFKSMNNALERMRARQGKLTARNHYINEINMLTGIVLKQSVKQFKAERNIQGDVREHLNANQLERLEYLERANEMLLDSDIHDFEERRFKLQSMLSNRFEKLGSIENK</sequence>
<dbReference type="InterPro" id="IPR013557">
    <property type="entry name" value="AntA/B_antirep"/>
</dbReference>
<dbReference type="AlphaFoldDB" id="A0A1V3J6X3"/>
<evidence type="ECO:0000313" key="3">
    <source>
        <dbReference type="Proteomes" id="UP000188481"/>
    </source>
</evidence>
<name>A0A1V3J6X3_9PAST</name>
<dbReference type="RefSeq" id="WP_077542000.1">
    <property type="nucleotide sequence ID" value="NZ_MLHN01000008.1"/>
</dbReference>
<dbReference type="EMBL" id="MLHN01000008">
    <property type="protein sequence ID" value="OOF51011.1"/>
    <property type="molecule type" value="Genomic_DNA"/>
</dbReference>
<comment type="caution">
    <text evidence="2">The sequence shown here is derived from an EMBL/GenBank/DDBJ whole genome shotgun (WGS) entry which is preliminary data.</text>
</comment>
<feature type="domain" description="AntA/AntB antirepressor" evidence="1">
    <location>
        <begin position="26"/>
        <end position="109"/>
    </location>
</feature>
<evidence type="ECO:0000313" key="2">
    <source>
        <dbReference type="EMBL" id="OOF51011.1"/>
    </source>
</evidence>
<proteinExistence type="predicted"/>
<protein>
    <recommendedName>
        <fullName evidence="1">AntA/AntB antirepressor domain-containing protein</fullName>
    </recommendedName>
</protein>
<keyword evidence="3" id="KW-1185">Reference proteome</keyword>
<evidence type="ECO:0000259" key="1">
    <source>
        <dbReference type="Pfam" id="PF08346"/>
    </source>
</evidence>
<organism evidence="2 3">
    <name type="scientific">Rodentibacter genomosp. 1</name>
    <dbReference type="NCBI Taxonomy" id="1908264"/>
    <lineage>
        <taxon>Bacteria</taxon>
        <taxon>Pseudomonadati</taxon>
        <taxon>Pseudomonadota</taxon>
        <taxon>Gammaproteobacteria</taxon>
        <taxon>Pasteurellales</taxon>
        <taxon>Pasteurellaceae</taxon>
        <taxon>Rodentibacter</taxon>
    </lineage>
</organism>
<dbReference type="Proteomes" id="UP000188481">
    <property type="component" value="Unassembled WGS sequence"/>
</dbReference>
<gene>
    <name evidence="2" type="ORF">BKK54_04785</name>
</gene>